<feature type="region of interest" description="Disordered" evidence="1">
    <location>
        <begin position="14"/>
        <end position="41"/>
    </location>
</feature>
<dbReference type="EMBL" id="LGTL01000029">
    <property type="protein sequence ID" value="KPA74396.1"/>
    <property type="molecule type" value="Genomic_DNA"/>
</dbReference>
<dbReference type="VEuPathDB" id="TriTrypDB:LpyrH10_29_0160"/>
<reference evidence="2 3" key="1">
    <citation type="submission" date="2015-07" db="EMBL/GenBank/DDBJ databases">
        <title>High-quality genome of monoxenous trypanosomatid Leptomonas pyrrhocoris.</title>
        <authorList>
            <person name="Flegontov P."/>
            <person name="Butenko A."/>
            <person name="Firsov S."/>
            <person name="Vlcek C."/>
            <person name="Logacheva M.D."/>
            <person name="Field M."/>
            <person name="Filatov D."/>
            <person name="Flegontova O."/>
            <person name="Gerasimov E."/>
            <person name="Jackson A.P."/>
            <person name="Kelly S."/>
            <person name="Opperdoes F."/>
            <person name="O'Reilly A."/>
            <person name="Votypka J."/>
            <person name="Yurchenko V."/>
            <person name="Lukes J."/>
        </authorList>
    </citation>
    <scope>NUCLEOTIDE SEQUENCE [LARGE SCALE GENOMIC DNA]</scope>
    <source>
        <strain evidence="2">H10</strain>
    </source>
</reference>
<proteinExistence type="predicted"/>
<accession>A0A0M9FRA1</accession>
<organism evidence="2 3">
    <name type="scientific">Leptomonas pyrrhocoris</name>
    <name type="common">Firebug parasite</name>
    <dbReference type="NCBI Taxonomy" id="157538"/>
    <lineage>
        <taxon>Eukaryota</taxon>
        <taxon>Discoba</taxon>
        <taxon>Euglenozoa</taxon>
        <taxon>Kinetoplastea</taxon>
        <taxon>Metakinetoplastina</taxon>
        <taxon>Trypanosomatida</taxon>
        <taxon>Trypanosomatidae</taxon>
        <taxon>Leishmaniinae</taxon>
        <taxon>Leptomonas</taxon>
    </lineage>
</organism>
<keyword evidence="3" id="KW-1185">Reference proteome</keyword>
<evidence type="ECO:0000313" key="3">
    <source>
        <dbReference type="Proteomes" id="UP000037923"/>
    </source>
</evidence>
<feature type="compositionally biased region" description="Low complexity" evidence="1">
    <location>
        <begin position="26"/>
        <end position="41"/>
    </location>
</feature>
<sequence length="188" mass="20170">MLSHIRTASIFRRHHREHRASAPVEAAMPASATTTTGSTSSAATYPHADPCYNYFELFPEEVGAVGNVEVVDAEEAYLWKLVGRRVSQAAAEAEGGCVKVTLAGSEEAPLYYSITDSDDEVYGRAAYLPRPAARVPCMLKEEPSVFTESCSCDACSEEDENDCSSACSSPCADSMSLRCTYPVNCGSS</sequence>
<gene>
    <name evidence="2" type="ORF">ABB37_09101</name>
</gene>
<evidence type="ECO:0000256" key="1">
    <source>
        <dbReference type="SAM" id="MobiDB-lite"/>
    </source>
</evidence>
<dbReference type="AlphaFoldDB" id="A0A0M9FRA1"/>
<dbReference type="OMA" id="GRRHINR"/>
<name>A0A0M9FRA1_LEPPY</name>
<dbReference type="Proteomes" id="UP000037923">
    <property type="component" value="Unassembled WGS sequence"/>
</dbReference>
<dbReference type="EMBL" id="LGTL01000029">
    <property type="protein sequence ID" value="KPA74397.1"/>
    <property type="molecule type" value="Genomic_DNA"/>
</dbReference>
<dbReference type="RefSeq" id="XP_015652836.1">
    <property type="nucleotide sequence ID" value="XM_015808383.1"/>
</dbReference>
<comment type="caution">
    <text evidence="2">The sequence shown here is derived from an EMBL/GenBank/DDBJ whole genome shotgun (WGS) entry which is preliminary data.</text>
</comment>
<protein>
    <submittedName>
        <fullName evidence="2">Uncharacterized protein</fullName>
    </submittedName>
</protein>
<dbReference type="GeneID" id="26909384"/>
<dbReference type="OrthoDB" id="10546440at2759"/>
<dbReference type="RefSeq" id="XP_015652835.1">
    <property type="nucleotide sequence ID" value="XM_015808382.1"/>
</dbReference>
<evidence type="ECO:0000313" key="2">
    <source>
        <dbReference type="EMBL" id="KPA74397.1"/>
    </source>
</evidence>